<feature type="region of interest" description="Disordered" evidence="1">
    <location>
        <begin position="34"/>
        <end position="141"/>
    </location>
</feature>
<feature type="compositionally biased region" description="Basic and acidic residues" evidence="1">
    <location>
        <begin position="129"/>
        <end position="140"/>
    </location>
</feature>
<dbReference type="EMBL" id="OU015566">
    <property type="protein sequence ID" value="CAG5105535.1"/>
    <property type="molecule type" value="Genomic_DNA"/>
</dbReference>
<proteinExistence type="predicted"/>
<feature type="region of interest" description="Disordered" evidence="1">
    <location>
        <begin position="1"/>
        <end position="20"/>
    </location>
</feature>
<gene>
    <name evidence="2" type="ORF">OKIOD_LOCUS10977</name>
</gene>
<evidence type="ECO:0000256" key="1">
    <source>
        <dbReference type="SAM" id="MobiDB-lite"/>
    </source>
</evidence>
<organism evidence="2 3">
    <name type="scientific">Oikopleura dioica</name>
    <name type="common">Tunicate</name>
    <dbReference type="NCBI Taxonomy" id="34765"/>
    <lineage>
        <taxon>Eukaryota</taxon>
        <taxon>Metazoa</taxon>
        <taxon>Chordata</taxon>
        <taxon>Tunicata</taxon>
        <taxon>Appendicularia</taxon>
        <taxon>Copelata</taxon>
        <taxon>Oikopleuridae</taxon>
        <taxon>Oikopleura</taxon>
    </lineage>
</organism>
<protein>
    <submittedName>
        <fullName evidence="2">Oidioi.mRNA.OKI2018_I69.chr1.g2212.t1.cds</fullName>
    </submittedName>
</protein>
<name>A0ABN7SVJ5_OIKDI</name>
<dbReference type="Proteomes" id="UP001158576">
    <property type="component" value="Chromosome 1"/>
</dbReference>
<accession>A0ABN7SVJ5</accession>
<sequence length="250" mass="28565">MEEAIVIKDSPTRNPDSGVDYTVDLCSSDDEILDGRDFQDISISDSDSSEPNFSRTEELTDCIVISESDEEMPSTSKRTRILREIAPTTTRDDHHSSSSSDEAPERIFRPGAEIAPSGLQKLQSRKRKREDTPPKEERPNFRIFGSKKKLDLSTKNMKDKLNPRVRQALTAGARENTEDDRLMEMIAQAEKRGAIRKFQRMTDYQLVNIGAKFGLGSSRNTLRTKDRKELYIEHLSRIEAYKIYAKKAFQ</sequence>
<reference evidence="2 3" key="1">
    <citation type="submission" date="2021-04" db="EMBL/GenBank/DDBJ databases">
        <authorList>
            <person name="Bliznina A."/>
        </authorList>
    </citation>
    <scope>NUCLEOTIDE SEQUENCE [LARGE SCALE GENOMIC DNA]</scope>
</reference>
<evidence type="ECO:0000313" key="3">
    <source>
        <dbReference type="Proteomes" id="UP001158576"/>
    </source>
</evidence>
<evidence type="ECO:0000313" key="2">
    <source>
        <dbReference type="EMBL" id="CAG5105535.1"/>
    </source>
</evidence>
<keyword evidence="3" id="KW-1185">Reference proteome</keyword>